<dbReference type="Proteomes" id="UP000054632">
    <property type="component" value="Unassembled WGS sequence"/>
</dbReference>
<evidence type="ECO:0000313" key="3">
    <source>
        <dbReference type="EMBL" id="KRZ40441.1"/>
    </source>
</evidence>
<accession>A0A0V1J2I9</accession>
<evidence type="ECO:0000313" key="1">
    <source>
        <dbReference type="EMBL" id="KRY76199.1"/>
    </source>
</evidence>
<organism evidence="2 5">
    <name type="scientific">Trichinella pseudospiralis</name>
    <name type="common">Parasitic roundworm</name>
    <dbReference type="NCBI Taxonomy" id="6337"/>
    <lineage>
        <taxon>Eukaryota</taxon>
        <taxon>Metazoa</taxon>
        <taxon>Ecdysozoa</taxon>
        <taxon>Nematoda</taxon>
        <taxon>Enoplea</taxon>
        <taxon>Dorylaimia</taxon>
        <taxon>Trichinellida</taxon>
        <taxon>Trichinellidae</taxon>
        <taxon>Trichinella</taxon>
    </lineage>
</organism>
<name>A0A0V1J2I9_TRIPS</name>
<keyword evidence="5" id="KW-1185">Reference proteome</keyword>
<dbReference type="Proteomes" id="UP000054805">
    <property type="component" value="Unassembled WGS sequence"/>
</dbReference>
<dbReference type="EMBL" id="JYDS01000049">
    <property type="protein sequence ID" value="KRZ29163.1"/>
    <property type="molecule type" value="Genomic_DNA"/>
</dbReference>
<dbReference type="Proteomes" id="UP000054826">
    <property type="component" value="Unassembled WGS sequence"/>
</dbReference>
<dbReference type="AlphaFoldDB" id="A0A0V1J2I9"/>
<comment type="caution">
    <text evidence="2">The sequence shown here is derived from an EMBL/GenBank/DDBJ whole genome shotgun (WGS) entry which is preliminary data.</text>
</comment>
<dbReference type="EMBL" id="JYDV01000026">
    <property type="protein sequence ID" value="KRZ40441.1"/>
    <property type="molecule type" value="Genomic_DNA"/>
</dbReference>
<dbReference type="EMBL" id="JYDR01000013">
    <property type="protein sequence ID" value="KRY76199.1"/>
    <property type="molecule type" value="Genomic_DNA"/>
</dbReference>
<sequence>MDEVPQGLEFCCIYIDDVLVAHPINEDHEKQYSVNLNLENFSFHLMDVRFIRFRVCSESIKPCDNRQRFMKFNMMFIDVSSRELLRYWHRWKD</sequence>
<evidence type="ECO:0000313" key="4">
    <source>
        <dbReference type="Proteomes" id="UP000054632"/>
    </source>
</evidence>
<reference evidence="4 5" key="1">
    <citation type="submission" date="2015-01" db="EMBL/GenBank/DDBJ databases">
        <title>Evolution of Trichinella species and genotypes.</title>
        <authorList>
            <person name="Korhonen P.K."/>
            <person name="Edoardo P."/>
            <person name="Giuseppe L.R."/>
            <person name="Gasser R.B."/>
        </authorList>
    </citation>
    <scope>NUCLEOTIDE SEQUENCE [LARGE SCALE GENOMIC DNA]</scope>
    <source>
        <strain evidence="1">ISS13</strain>
        <strain evidence="3">ISS176</strain>
        <strain evidence="2">ISS588</strain>
    </source>
</reference>
<evidence type="ECO:0000313" key="2">
    <source>
        <dbReference type="EMBL" id="KRZ29163.1"/>
    </source>
</evidence>
<protein>
    <submittedName>
        <fullName evidence="2">Uncharacterized protein</fullName>
    </submittedName>
</protein>
<gene>
    <name evidence="1" type="ORF">T4A_6646</name>
    <name evidence="2" type="ORF">T4B_6148</name>
    <name evidence="3" type="ORF">T4C_4276</name>
</gene>
<evidence type="ECO:0000313" key="5">
    <source>
        <dbReference type="Proteomes" id="UP000054805"/>
    </source>
</evidence>
<proteinExistence type="predicted"/>